<feature type="repeat" description="MBT" evidence="9">
    <location>
        <begin position="225"/>
        <end position="320"/>
    </location>
</feature>
<evidence type="ECO:0000256" key="7">
    <source>
        <dbReference type="ARBA" id="ARBA00023163"/>
    </source>
</evidence>
<dbReference type="Proteomes" id="UP000007819">
    <property type="component" value="Chromosome X"/>
</dbReference>
<sequence length="543" mass="62535">MIQFQNKSAPKKLFDRPFPTEKNCFVVGQKLEGIDPKHVALFCVMTISEVCGYRIKLHFDGYQCDYDFWVNADCPDLFYPGWCKLNSRILQPPKDYGKKFDWITYLREAQAFPAPKHNFVSTKHINSSKSQHKFHIGGKLEALDKVTRVLARQLICVATVVDILGNRVRIHLDGRTDDSDYWVDISSNNIYPVRWCGKNGKTLIPPKGYKNTLNAYKDSQKTKTFNWTEYLKETNSDPVPDDAFVRRPIRDFCKTMIIEVVDIVVPKLLRIARVVDVRNSELKIIYDGFDKEYEYWVEDDSPDIHPVGWSSQTNHPIEVPPETHWYCLVPGCKGYGNSSNSLKMNHDKLEDCPYEIDSWKTAIAGLRQMPDRLKIHNVLTTTTSTLASSKTKKTNVHHNKNKEKNIINTEHTNFIEIKEKINEKRLNFLLDPNNIEPKCDTAIENTLSNDKIPSIDKKKLCKNIGLSLAGFISNSVSTDTDILHGYWTIHNDQLGIPLFNTTDVRTWSVHEVALYVKKVVANYKSDRKIDRDSSISDRFINQV</sequence>
<dbReference type="PROSITE" id="PS51079">
    <property type="entry name" value="MBT"/>
    <property type="match status" value="3"/>
</dbReference>
<evidence type="ECO:0000256" key="3">
    <source>
        <dbReference type="ARBA" id="ARBA00022737"/>
    </source>
</evidence>
<protein>
    <submittedName>
        <fullName evidence="10">Uncharacterized protein</fullName>
    </submittedName>
</protein>
<dbReference type="Gene3D" id="2.30.30.140">
    <property type="match status" value="3"/>
</dbReference>
<keyword evidence="5" id="KW-0862">Zinc</keyword>
<dbReference type="InterPro" id="IPR004092">
    <property type="entry name" value="Mbt"/>
</dbReference>
<keyword evidence="11" id="KW-1185">Reference proteome</keyword>
<dbReference type="Pfam" id="PF02820">
    <property type="entry name" value="MBT"/>
    <property type="match status" value="3"/>
</dbReference>
<evidence type="ECO:0000256" key="2">
    <source>
        <dbReference type="ARBA" id="ARBA00022723"/>
    </source>
</evidence>
<keyword evidence="8" id="KW-0539">Nucleus</keyword>
<evidence type="ECO:0000256" key="5">
    <source>
        <dbReference type="ARBA" id="ARBA00022833"/>
    </source>
</evidence>
<dbReference type="OrthoDB" id="8188861at2759"/>
<dbReference type="AlphaFoldDB" id="A0A8R2NV90"/>
<keyword evidence="3" id="KW-0677">Repeat</keyword>
<evidence type="ECO:0000256" key="8">
    <source>
        <dbReference type="ARBA" id="ARBA00023242"/>
    </source>
</evidence>
<reference evidence="11" key="1">
    <citation type="submission" date="2010-06" db="EMBL/GenBank/DDBJ databases">
        <authorList>
            <person name="Jiang H."/>
            <person name="Abraham K."/>
            <person name="Ali S."/>
            <person name="Alsbrooks S.L."/>
            <person name="Anim B.N."/>
            <person name="Anosike U.S."/>
            <person name="Attaway T."/>
            <person name="Bandaranaike D.P."/>
            <person name="Battles P.K."/>
            <person name="Bell S.N."/>
            <person name="Bell A.V."/>
            <person name="Beltran B."/>
            <person name="Bickham C."/>
            <person name="Bustamante Y."/>
            <person name="Caleb T."/>
            <person name="Canada A."/>
            <person name="Cardenas V."/>
            <person name="Carter K."/>
            <person name="Chacko J."/>
            <person name="Chandrabose M.N."/>
            <person name="Chavez D."/>
            <person name="Chavez A."/>
            <person name="Chen L."/>
            <person name="Chu H.-S."/>
            <person name="Claassen K.J."/>
            <person name="Cockrell R."/>
            <person name="Collins M."/>
            <person name="Cooper J.A."/>
            <person name="Cree A."/>
            <person name="Curry S.M."/>
            <person name="Da Y."/>
            <person name="Dao M.D."/>
            <person name="Das B."/>
            <person name="Davila M.-L."/>
            <person name="Davy-Carroll L."/>
            <person name="Denson S."/>
            <person name="Dinh H."/>
            <person name="Ebong V.E."/>
            <person name="Edwards J.R."/>
            <person name="Egan A."/>
            <person name="El-Daye J."/>
            <person name="Escobedo L."/>
            <person name="Fernandez S."/>
            <person name="Fernando P.R."/>
            <person name="Flagg N."/>
            <person name="Forbes L.D."/>
            <person name="Fowler R.G."/>
            <person name="Fu Q."/>
            <person name="Gabisi R.A."/>
            <person name="Ganer J."/>
            <person name="Garbino Pronczuk A."/>
            <person name="Garcia R.M."/>
            <person name="Garner T."/>
            <person name="Garrett T.E."/>
            <person name="Gonzalez D.A."/>
            <person name="Hamid H."/>
            <person name="Hawkins E.S."/>
            <person name="Hirani K."/>
            <person name="Hogues M.E."/>
            <person name="Hollins B."/>
            <person name="Hsiao C.-H."/>
            <person name="Jabil R."/>
            <person name="James M.L."/>
            <person name="Jhangiani S.N."/>
            <person name="Johnson B."/>
            <person name="Johnson Q."/>
            <person name="Joshi V."/>
            <person name="Kalu J.B."/>
            <person name="Kam C."/>
            <person name="Kashfia A."/>
            <person name="Keebler J."/>
            <person name="Kisamo H."/>
            <person name="Kovar C.L."/>
            <person name="Lago L.A."/>
            <person name="Lai C.-Y."/>
            <person name="Laidlaw J."/>
            <person name="Lara F."/>
            <person name="Le T.-K."/>
            <person name="Lee S.L."/>
            <person name="Legall F.H."/>
            <person name="Lemon S.J."/>
            <person name="Lewis L.R."/>
            <person name="Li B."/>
            <person name="Liu Y."/>
            <person name="Liu Y.-S."/>
            <person name="Lopez J."/>
            <person name="Lozado R.J."/>
            <person name="Lu J."/>
            <person name="Madu R.C."/>
            <person name="Maheshwari M."/>
            <person name="Maheshwari R."/>
            <person name="Malloy K."/>
            <person name="Martinez E."/>
            <person name="Mathew T."/>
            <person name="Mercado I.C."/>
            <person name="Mercado C."/>
            <person name="Meyer B."/>
            <person name="Montgomery K."/>
            <person name="Morgan M.B."/>
            <person name="Munidasa M."/>
            <person name="Nazareth L.V."/>
            <person name="Nelson J."/>
            <person name="Ng B.M."/>
            <person name="Nguyen N.B."/>
            <person name="Nguyen P.Q."/>
            <person name="Nguyen T."/>
            <person name="Obregon M."/>
            <person name="Okwuonu G.O."/>
            <person name="Onwere C.G."/>
            <person name="Orozco G."/>
            <person name="Parra A."/>
            <person name="Patel S."/>
            <person name="Patil S."/>
            <person name="Perez A."/>
            <person name="Perez Y."/>
            <person name="Pham C."/>
            <person name="Primus E.L."/>
            <person name="Pu L.-L."/>
            <person name="Puazo M."/>
            <person name="Qin X."/>
            <person name="Quiroz J.B."/>
            <person name="Reese J."/>
            <person name="Richards S."/>
            <person name="Rives C.M."/>
            <person name="Robberts R."/>
            <person name="Ruiz S.J."/>
            <person name="Ruiz M.J."/>
            <person name="Santibanez J."/>
            <person name="Schneider B.W."/>
            <person name="Sisson I."/>
            <person name="Smith M."/>
            <person name="Sodergren E."/>
            <person name="Song X.-Z."/>
            <person name="Song B.B."/>
            <person name="Summersgill H."/>
            <person name="Thelus R."/>
            <person name="Thornton R.D."/>
            <person name="Trejos Z.Y."/>
            <person name="Usmani K."/>
            <person name="Vattathil S."/>
            <person name="Villasana D."/>
            <person name="Walker D.L."/>
            <person name="Wang S."/>
            <person name="Wang K."/>
            <person name="White C.S."/>
            <person name="Williams A.C."/>
            <person name="Williamson J."/>
            <person name="Wilson K."/>
            <person name="Woghiren I.O."/>
            <person name="Woodworth J.R."/>
            <person name="Worley K.C."/>
            <person name="Wright R.A."/>
            <person name="Wu W."/>
            <person name="Young L."/>
            <person name="Zhang L."/>
            <person name="Zhang J."/>
            <person name="Zhu Y."/>
            <person name="Muzny D.M."/>
            <person name="Weinstock G."/>
            <person name="Gibbs R.A."/>
        </authorList>
    </citation>
    <scope>NUCLEOTIDE SEQUENCE [LARGE SCALE GENOMIC DNA]</scope>
    <source>
        <strain evidence="11">LSR1</strain>
    </source>
</reference>
<evidence type="ECO:0000256" key="6">
    <source>
        <dbReference type="ARBA" id="ARBA00023015"/>
    </source>
</evidence>
<evidence type="ECO:0000256" key="4">
    <source>
        <dbReference type="ARBA" id="ARBA00022771"/>
    </source>
</evidence>
<dbReference type="GO" id="GO:0042393">
    <property type="term" value="F:histone binding"/>
    <property type="evidence" value="ECO:0007669"/>
    <property type="project" value="TreeGrafter"/>
</dbReference>
<organism evidence="10 11">
    <name type="scientific">Acyrthosiphon pisum</name>
    <name type="common">Pea aphid</name>
    <dbReference type="NCBI Taxonomy" id="7029"/>
    <lineage>
        <taxon>Eukaryota</taxon>
        <taxon>Metazoa</taxon>
        <taxon>Ecdysozoa</taxon>
        <taxon>Arthropoda</taxon>
        <taxon>Hexapoda</taxon>
        <taxon>Insecta</taxon>
        <taxon>Pterygota</taxon>
        <taxon>Neoptera</taxon>
        <taxon>Paraneoptera</taxon>
        <taxon>Hemiptera</taxon>
        <taxon>Sternorrhyncha</taxon>
        <taxon>Aphidomorpha</taxon>
        <taxon>Aphidoidea</taxon>
        <taxon>Aphididae</taxon>
        <taxon>Macrosiphini</taxon>
        <taxon>Acyrthosiphon</taxon>
    </lineage>
</organism>
<dbReference type="PROSITE" id="PS51802">
    <property type="entry name" value="ZF_CCHHC"/>
    <property type="match status" value="1"/>
</dbReference>
<evidence type="ECO:0000313" key="11">
    <source>
        <dbReference type="Proteomes" id="UP000007819"/>
    </source>
</evidence>
<evidence type="ECO:0000313" key="10">
    <source>
        <dbReference type="EnsemblMetazoa" id="XP_029348420.1"/>
    </source>
</evidence>
<keyword evidence="4" id="KW-0863">Zinc-finger</keyword>
<proteinExistence type="predicted"/>
<keyword evidence="2" id="KW-0479">Metal-binding</keyword>
<evidence type="ECO:0000256" key="1">
    <source>
        <dbReference type="ARBA" id="ARBA00004123"/>
    </source>
</evidence>
<dbReference type="RefSeq" id="XP_029348420.1">
    <property type="nucleotide sequence ID" value="XM_029492560.1"/>
</dbReference>
<name>A0A8R2NV90_ACYPI</name>
<feature type="repeat" description="MBT" evidence="9">
    <location>
        <begin position="1"/>
        <end position="93"/>
    </location>
</feature>
<dbReference type="GO" id="GO:0008270">
    <property type="term" value="F:zinc ion binding"/>
    <property type="evidence" value="ECO:0007669"/>
    <property type="project" value="UniProtKB-KW"/>
</dbReference>
<keyword evidence="6" id="KW-0805">Transcription regulation</keyword>
<evidence type="ECO:0000256" key="9">
    <source>
        <dbReference type="PROSITE-ProRule" id="PRU00459"/>
    </source>
</evidence>
<dbReference type="SUPFAM" id="SSF63748">
    <property type="entry name" value="Tudor/PWWP/MBT"/>
    <property type="match status" value="3"/>
</dbReference>
<dbReference type="GO" id="GO:0005634">
    <property type="term" value="C:nucleus"/>
    <property type="evidence" value="ECO:0007669"/>
    <property type="project" value="UniProtKB-SubCell"/>
</dbReference>
<dbReference type="SMART" id="SM00561">
    <property type="entry name" value="MBT"/>
    <property type="match status" value="3"/>
</dbReference>
<comment type="subcellular location">
    <subcellularLocation>
        <location evidence="1">Nucleus</location>
    </subcellularLocation>
</comment>
<dbReference type="GO" id="GO:0045892">
    <property type="term" value="P:negative regulation of DNA-templated transcription"/>
    <property type="evidence" value="ECO:0007669"/>
    <property type="project" value="TreeGrafter"/>
</dbReference>
<reference evidence="10" key="2">
    <citation type="submission" date="2022-06" db="UniProtKB">
        <authorList>
            <consortium name="EnsemblMetazoa"/>
        </authorList>
    </citation>
    <scope>IDENTIFICATION</scope>
</reference>
<keyword evidence="7" id="KW-0804">Transcription</keyword>
<dbReference type="InterPro" id="IPR050548">
    <property type="entry name" value="PcG_chromatin_remod_factors"/>
</dbReference>
<dbReference type="PANTHER" id="PTHR12247">
    <property type="entry name" value="POLYCOMB GROUP PROTEIN"/>
    <property type="match status" value="1"/>
</dbReference>
<feature type="repeat" description="MBT" evidence="9">
    <location>
        <begin position="100"/>
        <end position="206"/>
    </location>
</feature>
<dbReference type="EnsemblMetazoa" id="XM_029492560.1">
    <property type="protein sequence ID" value="XP_029348420.1"/>
    <property type="gene ID" value="LOC100168204"/>
</dbReference>
<dbReference type="GO" id="GO:0003682">
    <property type="term" value="F:chromatin binding"/>
    <property type="evidence" value="ECO:0007669"/>
    <property type="project" value="TreeGrafter"/>
</dbReference>
<dbReference type="PANTHER" id="PTHR12247:SF131">
    <property type="entry name" value="LD05287P"/>
    <property type="match status" value="1"/>
</dbReference>
<accession>A0A8R2NV90</accession>
<dbReference type="InterPro" id="IPR002515">
    <property type="entry name" value="Znf_C2H2C"/>
</dbReference>
<dbReference type="GeneID" id="100168204"/>